<feature type="transmembrane region" description="Helical" evidence="1">
    <location>
        <begin position="252"/>
        <end position="275"/>
    </location>
</feature>
<proteinExistence type="predicted"/>
<accession>A0A9D1JW39</accession>
<protein>
    <submittedName>
        <fullName evidence="4">Sporulation protein</fullName>
    </submittedName>
</protein>
<gene>
    <name evidence="4" type="ORF">IAC18_04880</name>
</gene>
<keyword evidence="2" id="KW-0732">Signal</keyword>
<reference evidence="4" key="1">
    <citation type="submission" date="2020-10" db="EMBL/GenBank/DDBJ databases">
        <authorList>
            <person name="Gilroy R."/>
        </authorList>
    </citation>
    <scope>NUCLEOTIDE SEQUENCE</scope>
    <source>
        <strain evidence="4">ChiHjej10B9-9673</strain>
    </source>
</reference>
<feature type="transmembrane region" description="Helical" evidence="1">
    <location>
        <begin position="183"/>
        <end position="208"/>
    </location>
</feature>
<evidence type="ECO:0000256" key="1">
    <source>
        <dbReference type="SAM" id="Phobius"/>
    </source>
</evidence>
<feature type="chain" id="PRO_5039335144" evidence="2">
    <location>
        <begin position="27"/>
        <end position="318"/>
    </location>
</feature>
<dbReference type="Proteomes" id="UP000824001">
    <property type="component" value="Unassembled WGS sequence"/>
</dbReference>
<feature type="transmembrane region" description="Helical" evidence="1">
    <location>
        <begin position="71"/>
        <end position="93"/>
    </location>
</feature>
<keyword evidence="1" id="KW-0812">Transmembrane</keyword>
<evidence type="ECO:0000256" key="2">
    <source>
        <dbReference type="SAM" id="SignalP"/>
    </source>
</evidence>
<dbReference type="InterPro" id="IPR011642">
    <property type="entry name" value="Gate_dom"/>
</dbReference>
<evidence type="ECO:0000313" key="5">
    <source>
        <dbReference type="Proteomes" id="UP000824001"/>
    </source>
</evidence>
<evidence type="ECO:0000259" key="3">
    <source>
        <dbReference type="Pfam" id="PF07670"/>
    </source>
</evidence>
<evidence type="ECO:0000313" key="4">
    <source>
        <dbReference type="EMBL" id="HIS66879.1"/>
    </source>
</evidence>
<organism evidence="4 5">
    <name type="scientific">Candidatus Scatomorpha merdipullorum</name>
    <dbReference type="NCBI Taxonomy" id="2840927"/>
    <lineage>
        <taxon>Bacteria</taxon>
        <taxon>Bacillati</taxon>
        <taxon>Bacillota</taxon>
        <taxon>Clostridia</taxon>
        <taxon>Eubacteriales</taxon>
        <taxon>Candidatus Scatomorpha</taxon>
    </lineage>
</organism>
<keyword evidence="1" id="KW-0472">Membrane</keyword>
<dbReference type="Pfam" id="PF07670">
    <property type="entry name" value="Gate"/>
    <property type="match status" value="1"/>
</dbReference>
<feature type="transmembrane region" description="Helical" evidence="1">
    <location>
        <begin position="145"/>
        <end position="162"/>
    </location>
</feature>
<feature type="signal peptide" evidence="2">
    <location>
        <begin position="1"/>
        <end position="26"/>
    </location>
</feature>
<sequence length="318" mass="30940">MRGFFTGCAAALAAGAALLIWPSAAAEGVRRALGVCGEVIIPSLFPFFVLGSALSALGLPQRLAAACSGGMSRLFGAPGAGAAALVMGLAGGYPLGAATAAQLVQSGAVTRAEGERLLGFCNNSGPAFLVGAAGAGVFGSARAGLALYAAHILAALTAGLLMRGGGSKIMSTCPSPPEPGRGVFVRAVTGSVGSVLRVCGFVVIFSALCSALDAAGLFPRLCGALAARTGLELGAARALLTGFFEIGGGVSALAGCAATRANFALCALIIGWGGLSVHMQTAAAAAPAGLGMARHLCGRVLSAALSALYAAALFPAAF</sequence>
<feature type="domain" description="Nucleoside transporter/FeoB GTPase Gate" evidence="3">
    <location>
        <begin position="40"/>
        <end position="110"/>
    </location>
</feature>
<dbReference type="AlphaFoldDB" id="A0A9D1JW39"/>
<keyword evidence="1" id="KW-1133">Transmembrane helix</keyword>
<comment type="caution">
    <text evidence="4">The sequence shown here is derived from an EMBL/GenBank/DDBJ whole genome shotgun (WGS) entry which is preliminary data.</text>
</comment>
<feature type="transmembrane region" description="Helical" evidence="1">
    <location>
        <begin position="41"/>
        <end position="59"/>
    </location>
</feature>
<reference evidence="4" key="2">
    <citation type="journal article" date="2021" name="PeerJ">
        <title>Extensive microbial diversity within the chicken gut microbiome revealed by metagenomics and culture.</title>
        <authorList>
            <person name="Gilroy R."/>
            <person name="Ravi A."/>
            <person name="Getino M."/>
            <person name="Pursley I."/>
            <person name="Horton D.L."/>
            <person name="Alikhan N.F."/>
            <person name="Baker D."/>
            <person name="Gharbi K."/>
            <person name="Hall N."/>
            <person name="Watson M."/>
            <person name="Adriaenssens E.M."/>
            <person name="Foster-Nyarko E."/>
            <person name="Jarju S."/>
            <person name="Secka A."/>
            <person name="Antonio M."/>
            <person name="Oren A."/>
            <person name="Chaudhuri R.R."/>
            <person name="La Ragione R."/>
            <person name="Hildebrand F."/>
            <person name="Pallen M.J."/>
        </authorList>
    </citation>
    <scope>NUCLEOTIDE SEQUENCE</scope>
    <source>
        <strain evidence="4">ChiHjej10B9-9673</strain>
    </source>
</reference>
<dbReference type="EMBL" id="DVJK01000136">
    <property type="protein sequence ID" value="HIS66879.1"/>
    <property type="molecule type" value="Genomic_DNA"/>
</dbReference>
<name>A0A9D1JW39_9FIRM</name>